<feature type="region of interest" description="Disordered" evidence="1">
    <location>
        <begin position="1"/>
        <end position="31"/>
    </location>
</feature>
<feature type="compositionally biased region" description="Polar residues" evidence="1">
    <location>
        <begin position="1"/>
        <end position="11"/>
    </location>
</feature>
<sequence length="81" mass="9057">MGICGTSSLKSHPSDHVIEKNKEKKGLQTSQSKTVKLFDYNQNKTVSVPVLIPATQNNLYFKRQAQSPSNNHETVQQLTQS</sequence>
<evidence type="ECO:0000313" key="2">
    <source>
        <dbReference type="EMBL" id="CAD8164514.1"/>
    </source>
</evidence>
<dbReference type="AlphaFoldDB" id="A0A8S1UJH6"/>
<dbReference type="OMA" id="NNHETVQ"/>
<evidence type="ECO:0000256" key="1">
    <source>
        <dbReference type="SAM" id="MobiDB-lite"/>
    </source>
</evidence>
<name>A0A8S1UJH6_PAROT</name>
<accession>A0A8S1UJH6</accession>
<organism evidence="2 3">
    <name type="scientific">Paramecium octaurelia</name>
    <dbReference type="NCBI Taxonomy" id="43137"/>
    <lineage>
        <taxon>Eukaryota</taxon>
        <taxon>Sar</taxon>
        <taxon>Alveolata</taxon>
        <taxon>Ciliophora</taxon>
        <taxon>Intramacronucleata</taxon>
        <taxon>Oligohymenophorea</taxon>
        <taxon>Peniculida</taxon>
        <taxon>Parameciidae</taxon>
        <taxon>Paramecium</taxon>
    </lineage>
</organism>
<comment type="caution">
    <text evidence="2">The sequence shown here is derived from an EMBL/GenBank/DDBJ whole genome shotgun (WGS) entry which is preliminary data.</text>
</comment>
<proteinExistence type="predicted"/>
<reference evidence="2" key="1">
    <citation type="submission" date="2021-01" db="EMBL/GenBank/DDBJ databases">
        <authorList>
            <consortium name="Genoscope - CEA"/>
            <person name="William W."/>
        </authorList>
    </citation>
    <scope>NUCLEOTIDE SEQUENCE</scope>
</reference>
<feature type="compositionally biased region" description="Basic and acidic residues" evidence="1">
    <location>
        <begin position="12"/>
        <end position="26"/>
    </location>
</feature>
<protein>
    <submittedName>
        <fullName evidence="2">Uncharacterized protein</fullName>
    </submittedName>
</protein>
<dbReference type="Proteomes" id="UP000683925">
    <property type="component" value="Unassembled WGS sequence"/>
</dbReference>
<keyword evidence="3" id="KW-1185">Reference proteome</keyword>
<dbReference type="EMBL" id="CAJJDP010000045">
    <property type="protein sequence ID" value="CAD8164514.1"/>
    <property type="molecule type" value="Genomic_DNA"/>
</dbReference>
<gene>
    <name evidence="2" type="ORF">POCTA_138.1.T0450092</name>
</gene>
<evidence type="ECO:0000313" key="3">
    <source>
        <dbReference type="Proteomes" id="UP000683925"/>
    </source>
</evidence>
<dbReference type="OrthoDB" id="291255at2759"/>